<feature type="compositionally biased region" description="Acidic residues" evidence="1">
    <location>
        <begin position="105"/>
        <end position="114"/>
    </location>
</feature>
<evidence type="ECO:0000313" key="3">
    <source>
        <dbReference type="Proteomes" id="UP000054018"/>
    </source>
</evidence>
<keyword evidence="3" id="KW-1185">Reference proteome</keyword>
<dbReference type="OrthoDB" id="6359816at2759"/>
<feature type="region of interest" description="Disordered" evidence="1">
    <location>
        <begin position="105"/>
        <end position="135"/>
    </location>
</feature>
<dbReference type="Proteomes" id="UP000054018">
    <property type="component" value="Unassembled WGS sequence"/>
</dbReference>
<protein>
    <recommendedName>
        <fullName evidence="4">BTB domain-containing protein</fullName>
    </recommendedName>
</protein>
<organism evidence="2 3">
    <name type="scientific">Pisolithus microcarpus 441</name>
    <dbReference type="NCBI Taxonomy" id="765257"/>
    <lineage>
        <taxon>Eukaryota</taxon>
        <taxon>Fungi</taxon>
        <taxon>Dikarya</taxon>
        <taxon>Basidiomycota</taxon>
        <taxon>Agaricomycotina</taxon>
        <taxon>Agaricomycetes</taxon>
        <taxon>Agaricomycetidae</taxon>
        <taxon>Boletales</taxon>
        <taxon>Sclerodermatineae</taxon>
        <taxon>Pisolithaceae</taxon>
        <taxon>Pisolithus</taxon>
    </lineage>
</organism>
<accession>A0A0C9ZC81</accession>
<evidence type="ECO:0008006" key="4">
    <source>
        <dbReference type="Google" id="ProtNLM"/>
    </source>
</evidence>
<sequence length="366" mass="40414">MQPRAPEIPNLRTTTPSQTEALLRKLLLAKDINDVHFHVLSRRSKSRVLDPRVLNANSTLLKSSSRYFADLFSSDTFPSDTAMMNVKATDKILDGVDLSEYGYESDSDLEDDADIPASPARTQVATVSDSDDRDSDTLVLEATPSLEKYYDSPQQNVSDVIGLSSRGPASVHPTWAVGGGRHIFVKDTAFQTWYCLLHFFYMGTTEFSLLKSSGLRRSGGFFCNASQVSKCSAKSMYRLATKLSIDKLRDRAFASICGSVDENNLLQELASGFTARHPAVLDMELDLLLEKIACAPIVEGLPKLMTRISRNKLSHGSDIMAGFYTRILQKHYLTQLPTPVIADTVPEFGEPIQADWLGPPEGHPFG</sequence>
<reference evidence="3" key="2">
    <citation type="submission" date="2015-01" db="EMBL/GenBank/DDBJ databases">
        <title>Evolutionary Origins and Diversification of the Mycorrhizal Mutualists.</title>
        <authorList>
            <consortium name="DOE Joint Genome Institute"/>
            <consortium name="Mycorrhizal Genomics Consortium"/>
            <person name="Kohler A."/>
            <person name="Kuo A."/>
            <person name="Nagy L.G."/>
            <person name="Floudas D."/>
            <person name="Copeland A."/>
            <person name="Barry K.W."/>
            <person name="Cichocki N."/>
            <person name="Veneault-Fourrey C."/>
            <person name="LaButti K."/>
            <person name="Lindquist E.A."/>
            <person name="Lipzen A."/>
            <person name="Lundell T."/>
            <person name="Morin E."/>
            <person name="Murat C."/>
            <person name="Riley R."/>
            <person name="Ohm R."/>
            <person name="Sun H."/>
            <person name="Tunlid A."/>
            <person name="Henrissat B."/>
            <person name="Grigoriev I.V."/>
            <person name="Hibbett D.S."/>
            <person name="Martin F."/>
        </authorList>
    </citation>
    <scope>NUCLEOTIDE SEQUENCE [LARGE SCALE GENOMIC DNA]</scope>
    <source>
        <strain evidence="3">441</strain>
    </source>
</reference>
<dbReference type="AlphaFoldDB" id="A0A0C9ZC81"/>
<gene>
    <name evidence="2" type="ORF">PISMIDRAFT_685171</name>
</gene>
<dbReference type="SUPFAM" id="SSF54695">
    <property type="entry name" value="POZ domain"/>
    <property type="match status" value="1"/>
</dbReference>
<dbReference type="EMBL" id="KN833824">
    <property type="protein sequence ID" value="KIK17573.1"/>
    <property type="molecule type" value="Genomic_DNA"/>
</dbReference>
<dbReference type="InterPro" id="IPR011333">
    <property type="entry name" value="SKP1/BTB/POZ_sf"/>
</dbReference>
<dbReference type="Gene3D" id="3.30.710.10">
    <property type="entry name" value="Potassium Channel Kv1.1, Chain A"/>
    <property type="match status" value="1"/>
</dbReference>
<name>A0A0C9ZC81_9AGAM</name>
<proteinExistence type="predicted"/>
<dbReference type="HOGENOM" id="CLU_043561_0_0_1"/>
<reference evidence="2 3" key="1">
    <citation type="submission" date="2014-04" db="EMBL/GenBank/DDBJ databases">
        <authorList>
            <consortium name="DOE Joint Genome Institute"/>
            <person name="Kuo A."/>
            <person name="Kohler A."/>
            <person name="Costa M.D."/>
            <person name="Nagy L.G."/>
            <person name="Floudas D."/>
            <person name="Copeland A."/>
            <person name="Barry K.W."/>
            <person name="Cichocki N."/>
            <person name="Veneault-Fourrey C."/>
            <person name="LaButti K."/>
            <person name="Lindquist E.A."/>
            <person name="Lipzen A."/>
            <person name="Lundell T."/>
            <person name="Morin E."/>
            <person name="Murat C."/>
            <person name="Sun H."/>
            <person name="Tunlid A."/>
            <person name="Henrissat B."/>
            <person name="Grigoriev I.V."/>
            <person name="Hibbett D.S."/>
            <person name="Martin F."/>
            <person name="Nordberg H.P."/>
            <person name="Cantor M.N."/>
            <person name="Hua S.X."/>
        </authorList>
    </citation>
    <scope>NUCLEOTIDE SEQUENCE [LARGE SCALE GENOMIC DNA]</scope>
    <source>
        <strain evidence="2 3">441</strain>
    </source>
</reference>
<evidence type="ECO:0000313" key="2">
    <source>
        <dbReference type="EMBL" id="KIK17573.1"/>
    </source>
</evidence>
<evidence type="ECO:0000256" key="1">
    <source>
        <dbReference type="SAM" id="MobiDB-lite"/>
    </source>
</evidence>
<dbReference type="STRING" id="765257.A0A0C9ZC81"/>